<evidence type="ECO:0000256" key="1">
    <source>
        <dbReference type="ARBA" id="ARBA00001946"/>
    </source>
</evidence>
<accession>A0A346NMQ1</accession>
<dbReference type="InterPro" id="IPR029787">
    <property type="entry name" value="Nucleotide_cyclase"/>
</dbReference>
<evidence type="ECO:0000256" key="3">
    <source>
        <dbReference type="ARBA" id="ARBA00034247"/>
    </source>
</evidence>
<gene>
    <name evidence="8" type="ORF">D0Y50_10860</name>
</gene>
<dbReference type="EMBL" id="CP031769">
    <property type="protein sequence ID" value="AXR06808.1"/>
    <property type="molecule type" value="Genomic_DNA"/>
</dbReference>
<reference evidence="8 9" key="1">
    <citation type="submission" date="2018-08" db="EMBL/GenBank/DDBJ databases">
        <title>Salinimonas sediminis sp. nov., a piezophilic bacterium isolated from a deep-sea sediment sample from the New Britain Trench.</title>
        <authorList>
            <person name="Cao J."/>
        </authorList>
    </citation>
    <scope>NUCLEOTIDE SEQUENCE [LARGE SCALE GENOMIC DNA]</scope>
    <source>
        <strain evidence="8 9">N102</strain>
    </source>
</reference>
<dbReference type="InterPro" id="IPR000160">
    <property type="entry name" value="GGDEF_dom"/>
</dbReference>
<feature type="coiled-coil region" evidence="4">
    <location>
        <begin position="335"/>
        <end position="362"/>
    </location>
</feature>
<keyword evidence="6" id="KW-0732">Signal</keyword>
<comment type="catalytic activity">
    <reaction evidence="3">
        <text>2 GTP = 3',3'-c-di-GMP + 2 diphosphate</text>
        <dbReference type="Rhea" id="RHEA:24898"/>
        <dbReference type="ChEBI" id="CHEBI:33019"/>
        <dbReference type="ChEBI" id="CHEBI:37565"/>
        <dbReference type="ChEBI" id="CHEBI:58805"/>
        <dbReference type="EC" id="2.7.7.65"/>
    </reaction>
</comment>
<keyword evidence="9" id="KW-1185">Reference proteome</keyword>
<dbReference type="Proteomes" id="UP000262073">
    <property type="component" value="Chromosome"/>
</dbReference>
<sequence length="574" mass="65066">MIRKWLLCCLLWSASLFVYADNQALLARTEALRLSDPSTAMGLLSEVDQNSLNQAERLRYRYLEAYLSTFNGDLDHTLAMYSALLEDVPESALRIRVLTSMLGVASYKKNWRQSFELAGSLDDLLEQVRAPERQPEAYKGLLVFYNNVEQQDIALVYASRILNHTLATKESKCFALTMRNEINLKRQAVNENAFYDAISLCESAKQPYYVTFNNVHLFEFYLEQQELDKAQIIAQDALRKVNSVDFVYLRSSFIAAYARLKAAMGDTEEARKLALDVLQLDKAEQFQESLIDAYQLLSTLEADAGNFAQAYAYLTTLNRLEASFHSEQVAKSLALQQARFDLKNKESQIELLDKKNQLLSTESELVQEQVQSMIMALGLAVFAVIALLFWSYRTRRLQNRLRHLATTDALTGVYNRGHFAERSQQLISKASDNSQPISLIFFDLDHFKRINDTHGHQIGDWVLCEVVKTIEQCCIANKHLVGRIGGEEFGILMDNTDQSTALAFAERCREAINTIDTHFSGFNFNISASFGVSDTRQVGYNLDNLFSASDLALYQSKKYGRNQVCGYDGSASDL</sequence>
<dbReference type="SUPFAM" id="SSF55073">
    <property type="entry name" value="Nucleotide cyclase"/>
    <property type="match status" value="1"/>
</dbReference>
<dbReference type="PANTHER" id="PTHR45138">
    <property type="entry name" value="REGULATORY COMPONENTS OF SENSORY TRANSDUCTION SYSTEM"/>
    <property type="match status" value="1"/>
</dbReference>
<dbReference type="AlphaFoldDB" id="A0A346NMQ1"/>
<evidence type="ECO:0000256" key="6">
    <source>
        <dbReference type="SAM" id="SignalP"/>
    </source>
</evidence>
<evidence type="ECO:0000313" key="9">
    <source>
        <dbReference type="Proteomes" id="UP000262073"/>
    </source>
</evidence>
<evidence type="ECO:0000256" key="5">
    <source>
        <dbReference type="SAM" id="Phobius"/>
    </source>
</evidence>
<keyword evidence="5" id="KW-0472">Membrane</keyword>
<dbReference type="SMART" id="SM00267">
    <property type="entry name" value="GGDEF"/>
    <property type="match status" value="1"/>
</dbReference>
<dbReference type="CDD" id="cd01949">
    <property type="entry name" value="GGDEF"/>
    <property type="match status" value="1"/>
</dbReference>
<dbReference type="PROSITE" id="PS50887">
    <property type="entry name" value="GGDEF"/>
    <property type="match status" value="1"/>
</dbReference>
<feature type="transmembrane region" description="Helical" evidence="5">
    <location>
        <begin position="373"/>
        <end position="392"/>
    </location>
</feature>
<feature type="chain" id="PRO_5016956554" description="diguanylate cyclase" evidence="6">
    <location>
        <begin position="21"/>
        <end position="574"/>
    </location>
</feature>
<dbReference type="OrthoDB" id="9803824at2"/>
<dbReference type="KEGG" id="salm:D0Y50_10860"/>
<comment type="cofactor">
    <cofactor evidence="1">
        <name>Mg(2+)</name>
        <dbReference type="ChEBI" id="CHEBI:18420"/>
    </cofactor>
</comment>
<dbReference type="NCBIfam" id="TIGR00254">
    <property type="entry name" value="GGDEF"/>
    <property type="match status" value="1"/>
</dbReference>
<dbReference type="Pfam" id="PF00990">
    <property type="entry name" value="GGDEF"/>
    <property type="match status" value="1"/>
</dbReference>
<keyword evidence="4" id="KW-0175">Coiled coil</keyword>
<evidence type="ECO:0000313" key="8">
    <source>
        <dbReference type="EMBL" id="AXR06808.1"/>
    </source>
</evidence>
<feature type="domain" description="GGDEF" evidence="7">
    <location>
        <begin position="435"/>
        <end position="569"/>
    </location>
</feature>
<dbReference type="FunFam" id="3.30.70.270:FF:000001">
    <property type="entry name" value="Diguanylate cyclase domain protein"/>
    <property type="match status" value="1"/>
</dbReference>
<dbReference type="InterPro" id="IPR043128">
    <property type="entry name" value="Rev_trsase/Diguanyl_cyclase"/>
</dbReference>
<evidence type="ECO:0000256" key="4">
    <source>
        <dbReference type="SAM" id="Coils"/>
    </source>
</evidence>
<evidence type="ECO:0000256" key="2">
    <source>
        <dbReference type="ARBA" id="ARBA00012528"/>
    </source>
</evidence>
<dbReference type="PANTHER" id="PTHR45138:SF9">
    <property type="entry name" value="DIGUANYLATE CYCLASE DGCM-RELATED"/>
    <property type="match status" value="1"/>
</dbReference>
<proteinExistence type="predicted"/>
<keyword evidence="5" id="KW-0812">Transmembrane</keyword>
<name>A0A346NMQ1_9ALTE</name>
<dbReference type="GO" id="GO:0052621">
    <property type="term" value="F:diguanylate cyclase activity"/>
    <property type="evidence" value="ECO:0007669"/>
    <property type="project" value="UniProtKB-EC"/>
</dbReference>
<dbReference type="InterPro" id="IPR050469">
    <property type="entry name" value="Diguanylate_Cyclase"/>
</dbReference>
<dbReference type="EC" id="2.7.7.65" evidence="2"/>
<protein>
    <recommendedName>
        <fullName evidence="2">diguanylate cyclase</fullName>
        <ecNumber evidence="2">2.7.7.65</ecNumber>
    </recommendedName>
</protein>
<organism evidence="8 9">
    <name type="scientific">Salinimonas sediminis</name>
    <dbReference type="NCBI Taxonomy" id="2303538"/>
    <lineage>
        <taxon>Bacteria</taxon>
        <taxon>Pseudomonadati</taxon>
        <taxon>Pseudomonadota</taxon>
        <taxon>Gammaproteobacteria</taxon>
        <taxon>Alteromonadales</taxon>
        <taxon>Alteromonadaceae</taxon>
        <taxon>Alteromonas/Salinimonas group</taxon>
        <taxon>Salinimonas</taxon>
    </lineage>
</organism>
<dbReference type="Gene3D" id="3.30.70.270">
    <property type="match status" value="1"/>
</dbReference>
<evidence type="ECO:0000259" key="7">
    <source>
        <dbReference type="PROSITE" id="PS50887"/>
    </source>
</evidence>
<feature type="signal peptide" evidence="6">
    <location>
        <begin position="1"/>
        <end position="20"/>
    </location>
</feature>
<keyword evidence="5" id="KW-1133">Transmembrane helix</keyword>